<protein>
    <submittedName>
        <fullName evidence="9">Metalloenzyme, LuxS/M16 peptidase-like</fullName>
    </submittedName>
</protein>
<dbReference type="Gene3D" id="3.30.830.10">
    <property type="entry name" value="Metalloenzyme, LuxS/M16 peptidase-like"/>
    <property type="match status" value="4"/>
</dbReference>
<dbReference type="PANTHER" id="PTHR43690:SF33">
    <property type="entry name" value="STROMAL PROCESSING PEPTIDASE, CHLOROPLASTIC"/>
    <property type="match status" value="1"/>
</dbReference>
<evidence type="ECO:0000259" key="8">
    <source>
        <dbReference type="Pfam" id="PF05193"/>
    </source>
</evidence>
<dbReference type="Pfam" id="PF05193">
    <property type="entry name" value="Peptidase_M16_C"/>
    <property type="match status" value="2"/>
</dbReference>
<evidence type="ECO:0000259" key="7">
    <source>
        <dbReference type="Pfam" id="PF00675"/>
    </source>
</evidence>
<evidence type="ECO:0000313" key="10">
    <source>
        <dbReference type="Proteomes" id="UP000009170"/>
    </source>
</evidence>
<dbReference type="RefSeq" id="XP_003080994.2">
    <property type="nucleotide sequence ID" value="XM_003080946.2"/>
</dbReference>
<dbReference type="MEROPS" id="M16.004"/>
<feature type="region of interest" description="Disordered" evidence="6">
    <location>
        <begin position="1"/>
        <end position="60"/>
    </location>
</feature>
<name>A0A090M9Z5_OSTTA</name>
<dbReference type="InterPro" id="IPR007863">
    <property type="entry name" value="Peptidase_M16_C"/>
</dbReference>
<dbReference type="GeneID" id="9833528"/>
<keyword evidence="4" id="KW-0862">Zinc</keyword>
<feature type="domain" description="Peptidase M16 C-terminal" evidence="8">
    <location>
        <begin position="985"/>
        <end position="1070"/>
    </location>
</feature>
<dbReference type="STRING" id="70448.A0A090M9Z5"/>
<accession>A0A090M9Z5</accession>
<organism evidence="9 10">
    <name type="scientific">Ostreococcus tauri</name>
    <name type="common">Marine green alga</name>
    <dbReference type="NCBI Taxonomy" id="70448"/>
    <lineage>
        <taxon>Eukaryota</taxon>
        <taxon>Viridiplantae</taxon>
        <taxon>Chlorophyta</taxon>
        <taxon>Mamiellophyceae</taxon>
        <taxon>Mamiellales</taxon>
        <taxon>Bathycoccaceae</taxon>
        <taxon>Ostreococcus</taxon>
    </lineage>
</organism>
<dbReference type="Proteomes" id="UP000009170">
    <property type="component" value="Unassembled WGS sequence"/>
</dbReference>
<comment type="caution">
    <text evidence="9">The sequence shown here is derived from an EMBL/GenBank/DDBJ whole genome shotgun (WGS) entry which is preliminary data.</text>
</comment>
<dbReference type="GO" id="GO:0046872">
    <property type="term" value="F:metal ion binding"/>
    <property type="evidence" value="ECO:0007669"/>
    <property type="project" value="InterPro"/>
</dbReference>
<feature type="domain" description="Peptidase M16 N-terminal" evidence="7">
    <location>
        <begin position="131"/>
        <end position="264"/>
    </location>
</feature>
<dbReference type="Pfam" id="PF00675">
    <property type="entry name" value="Peptidase_M16"/>
    <property type="match status" value="1"/>
</dbReference>
<dbReference type="AlphaFoldDB" id="A0A090M9Z5"/>
<evidence type="ECO:0000256" key="1">
    <source>
        <dbReference type="ARBA" id="ARBA00007261"/>
    </source>
</evidence>
<dbReference type="PANTHER" id="PTHR43690">
    <property type="entry name" value="NARDILYSIN"/>
    <property type="match status" value="1"/>
</dbReference>
<dbReference type="GO" id="GO:0006508">
    <property type="term" value="P:proteolysis"/>
    <property type="evidence" value="ECO:0007669"/>
    <property type="project" value="UniProtKB-KW"/>
</dbReference>
<keyword evidence="2" id="KW-0645">Protease</keyword>
<feature type="compositionally biased region" description="Basic and acidic residues" evidence="6">
    <location>
        <begin position="11"/>
        <end position="35"/>
    </location>
</feature>
<dbReference type="SUPFAM" id="SSF63411">
    <property type="entry name" value="LuxS/MPP-like metallohydrolase"/>
    <property type="match status" value="3"/>
</dbReference>
<feature type="domain" description="Peptidase M16 C-terminal" evidence="8">
    <location>
        <begin position="286"/>
        <end position="342"/>
    </location>
</feature>
<keyword evidence="10" id="KW-1185">Reference proteome</keyword>
<keyword evidence="5" id="KW-0482">Metalloprotease</keyword>
<dbReference type="FunCoup" id="A0A090M9Z5">
    <property type="interactions" value="617"/>
</dbReference>
<evidence type="ECO:0000256" key="5">
    <source>
        <dbReference type="ARBA" id="ARBA00023049"/>
    </source>
</evidence>
<dbReference type="InterPro" id="IPR050626">
    <property type="entry name" value="Peptidase_M16"/>
</dbReference>
<gene>
    <name evidence="9" type="ORF">OT_ostta09g00170</name>
</gene>
<sequence length="1189" mass="131861">MANAIASTVGVRERRPWTPSNGRREGWNRAGDGRGGRRATRTRTRTTTGARSVETRRRGVGSVRGRCVAASAANGGERGAYVETQAGRWDRALEALATEVDPSEAIALLDRPLPSHEEIRRGTLENGLKYVILPNKVPEGRFEAHLEMHVGAVDEREDEQGLAHLVEHVTFLGSRKRDQWLGSGTRGNAYTDFHHTVFHIHAPTTNKDGHYMPPNVLDILNDVAFTPQLLETRVAKEKKAVLAEAQMMNTIEYRVDCQLLEHLHWDNLLGTRFPIGKLDQVEAWPAQAVKDFHARWYFPANATLYVVGDFDATVDEVEEMIATAFGEAAPAEGAEEVGSPLERHRVRPPVKHAYGAPSYELEEIKRMNEEAKAKALEDPFMPFVADEGKVSMFQHEHLSNASFNIFSKLEIKPLKRMGDLYRTILQRIVLLVLQSRIQARYAETNADYKRVELDHSDSAREGCCVSTVTVTCEPREYEFALQVAVEEARRLQKFGLTPSELDRFKAAMLRDSEQLAQQAGSVPSLENLDFIMEQDACGHVVMDQVAGHEAMVDMADLLTLDACNGMCDELLGFIGEYGKAHNRSKNSGMCTAIVACVPATMTDAKGETVPFDITPERIEQVLAADYGEITEPEDIYVPEVLVSDEEVDTLFANMSPEFVEATYHEPTGVYQRTLSNGIRVNYKVLDAEPGSAFLRLVVPGGRSLESPEIGPGGIGASAVGLRTVQEAGDVGSWSRKQIELLTMQHLLVYDVEPEVEYLFMDSAFATDGGLRTILEIIHLTLTKPNWDEQALERVKDIYRMFQINTNKNIELLTHETINAVIYNDRRIMDPNKEALAALTLDGVREIIEKQFASGALELNIVGDIIPEEVDDLVLAFMGSIKTKPSPPSLVAPLKLKDVPADDPIRAQRLWLRDSDERACAVAAGPGPSMWEPMTKLFNEIPSFINVESYTPEQIAALKDPVNEVAAAKGNPFARQSVRRANPLATYCAGMMLAEVVGGRLFTTVRDALGLTYDCNFTMSFGLQNNDATTYRLLVTSTPEKIDDALQAGVRVMRGFKTQRVSQREVDRARLTLLSRHEMDLKTNNYWADLMQCTNTPDLAPKKKIQCIADLPLMYDAMTVEDLQQVYDRLGLGEGEMFTSVTIAGKEEPPPYLSPKDVDAAALAAQTLTAALGGLNIAEAIKKLKEQSNT</sequence>
<dbReference type="GO" id="GO:0008237">
    <property type="term" value="F:metallopeptidase activity"/>
    <property type="evidence" value="ECO:0007669"/>
    <property type="project" value="UniProtKB-KW"/>
</dbReference>
<keyword evidence="3" id="KW-0378">Hydrolase</keyword>
<proteinExistence type="inferred from homology"/>
<dbReference type="KEGG" id="ota:OT_ostta09g00170"/>
<dbReference type="InterPro" id="IPR011249">
    <property type="entry name" value="Metalloenz_LuxS/M16"/>
</dbReference>
<dbReference type="EMBL" id="CAID01000009">
    <property type="protein sequence ID" value="CEF98909.1"/>
    <property type="molecule type" value="Genomic_DNA"/>
</dbReference>
<dbReference type="OrthoDB" id="952271at2759"/>
<evidence type="ECO:0000256" key="4">
    <source>
        <dbReference type="ARBA" id="ARBA00022833"/>
    </source>
</evidence>
<dbReference type="InterPro" id="IPR011765">
    <property type="entry name" value="Pept_M16_N"/>
</dbReference>
<reference evidence="9 10" key="2">
    <citation type="journal article" date="2014" name="BMC Genomics">
        <title>An improved genome of the model marine alga Ostreococcus tauri unfolds by assessing Illumina de novo assemblies.</title>
        <authorList>
            <person name="Blanc-Mathieu R."/>
            <person name="Verhelst B."/>
            <person name="Derelle E."/>
            <person name="Rombauts S."/>
            <person name="Bouget F.Y."/>
            <person name="Carre I."/>
            <person name="Chateau A."/>
            <person name="Eyre-Walker A."/>
            <person name="Grimsley N."/>
            <person name="Moreau H."/>
            <person name="Piegu B."/>
            <person name="Rivals E."/>
            <person name="Schackwitz W."/>
            <person name="Van de Peer Y."/>
            <person name="Piganeau G."/>
        </authorList>
    </citation>
    <scope>NUCLEOTIDE SEQUENCE [LARGE SCALE GENOMIC DNA]</scope>
    <source>
        <strain evidence="10">OTTH 0595 / CCAP 157/2 / RCC745</strain>
    </source>
</reference>
<evidence type="ECO:0000256" key="2">
    <source>
        <dbReference type="ARBA" id="ARBA00022670"/>
    </source>
</evidence>
<evidence type="ECO:0000313" key="9">
    <source>
        <dbReference type="EMBL" id="CEF98909.1"/>
    </source>
</evidence>
<evidence type="ECO:0000256" key="6">
    <source>
        <dbReference type="SAM" id="MobiDB-lite"/>
    </source>
</evidence>
<reference evidence="10" key="1">
    <citation type="journal article" date="2006" name="Proc. Natl. Acad. Sci. U.S.A.">
        <title>Genome analysis of the smallest free-living eukaryote Ostreococcus tauri unveils many unique features.</title>
        <authorList>
            <person name="Derelle E."/>
            <person name="Ferraz C."/>
            <person name="Rombauts S."/>
            <person name="Rouze P."/>
            <person name="Worden A.Z."/>
            <person name="Robbens S."/>
            <person name="Partensky F."/>
            <person name="Degroeve S."/>
            <person name="Echeynie S."/>
            <person name="Cooke R."/>
            <person name="Saeys Y."/>
            <person name="Wuyts J."/>
            <person name="Jabbari K."/>
            <person name="Bowler C."/>
            <person name="Panaud O."/>
            <person name="Piegu B."/>
            <person name="Ball S.G."/>
            <person name="Ral J.-P."/>
            <person name="Bouget F.-Y."/>
            <person name="Piganeau G."/>
            <person name="De Baets B."/>
            <person name="Picard A."/>
            <person name="Delseny M."/>
            <person name="Demaille J."/>
            <person name="Van de Peer Y."/>
            <person name="Moreau H."/>
        </authorList>
    </citation>
    <scope>NUCLEOTIDE SEQUENCE [LARGE SCALE GENOMIC DNA]</scope>
    <source>
        <strain evidence="10">OTTH 0595 / CCAP 157/2 / RCC745</strain>
    </source>
</reference>
<dbReference type="InParanoid" id="A0A090M9Z5"/>
<comment type="similarity">
    <text evidence="1">Belongs to the peptidase M16 family.</text>
</comment>
<evidence type="ECO:0000256" key="3">
    <source>
        <dbReference type="ARBA" id="ARBA00022801"/>
    </source>
</evidence>